<dbReference type="Proteomes" id="UP000622797">
    <property type="component" value="Unassembled WGS sequence"/>
</dbReference>
<dbReference type="PANTHER" id="PTHR37542:SF3">
    <property type="entry name" value="PRION-INHIBITION AND PROPAGATION HELO DOMAIN-CONTAINING PROTEIN"/>
    <property type="match status" value="1"/>
</dbReference>
<dbReference type="AlphaFoldDB" id="A0A8H4TWJ0"/>
<dbReference type="InterPro" id="IPR000719">
    <property type="entry name" value="Prot_kinase_dom"/>
</dbReference>
<dbReference type="Gene3D" id="1.10.510.10">
    <property type="entry name" value="Transferase(Phosphotransferase) domain 1"/>
    <property type="match status" value="1"/>
</dbReference>
<dbReference type="PROSITE" id="PS50011">
    <property type="entry name" value="PROTEIN_KINASE_DOM"/>
    <property type="match status" value="1"/>
</dbReference>
<gene>
    <name evidence="2" type="ORF">FSARC_6784</name>
</gene>
<organism evidence="2 3">
    <name type="scientific">Fusarium sarcochroum</name>
    <dbReference type="NCBI Taxonomy" id="1208366"/>
    <lineage>
        <taxon>Eukaryota</taxon>
        <taxon>Fungi</taxon>
        <taxon>Dikarya</taxon>
        <taxon>Ascomycota</taxon>
        <taxon>Pezizomycotina</taxon>
        <taxon>Sordariomycetes</taxon>
        <taxon>Hypocreomycetidae</taxon>
        <taxon>Hypocreales</taxon>
        <taxon>Nectriaceae</taxon>
        <taxon>Fusarium</taxon>
        <taxon>Fusarium lateritium species complex</taxon>
    </lineage>
</organism>
<name>A0A8H4TWJ0_9HYPO</name>
<dbReference type="SUPFAM" id="SSF56112">
    <property type="entry name" value="Protein kinase-like (PK-like)"/>
    <property type="match status" value="1"/>
</dbReference>
<reference evidence="2" key="1">
    <citation type="journal article" date="2020" name="BMC Genomics">
        <title>Correction to: Identification and distribution of gene clusters required for synthesis of sphingolipid metabolism inhibitors in diverse species of the filamentous fungus Fusarium.</title>
        <authorList>
            <person name="Kim H.S."/>
            <person name="Lohmar J.M."/>
            <person name="Busman M."/>
            <person name="Brown D.W."/>
            <person name="Naumann T.A."/>
            <person name="Divon H.H."/>
            <person name="Lysoe E."/>
            <person name="Uhlig S."/>
            <person name="Proctor R.H."/>
        </authorList>
    </citation>
    <scope>NUCLEOTIDE SEQUENCE</scope>
    <source>
        <strain evidence="2">NRRL 20472</strain>
    </source>
</reference>
<proteinExistence type="predicted"/>
<dbReference type="PANTHER" id="PTHR37542">
    <property type="entry name" value="HELO DOMAIN-CONTAINING PROTEIN-RELATED"/>
    <property type="match status" value="1"/>
</dbReference>
<dbReference type="InterPro" id="IPR011009">
    <property type="entry name" value="Kinase-like_dom_sf"/>
</dbReference>
<evidence type="ECO:0000259" key="1">
    <source>
        <dbReference type="PROSITE" id="PS50011"/>
    </source>
</evidence>
<reference evidence="2" key="2">
    <citation type="submission" date="2020-05" db="EMBL/GenBank/DDBJ databases">
        <authorList>
            <person name="Kim H.-S."/>
            <person name="Proctor R.H."/>
            <person name="Brown D.W."/>
        </authorList>
    </citation>
    <scope>NUCLEOTIDE SEQUENCE</scope>
    <source>
        <strain evidence="2">NRRL 20472</strain>
    </source>
</reference>
<evidence type="ECO:0000313" key="3">
    <source>
        <dbReference type="Proteomes" id="UP000622797"/>
    </source>
</evidence>
<keyword evidence="3" id="KW-1185">Reference proteome</keyword>
<feature type="domain" description="Protein kinase" evidence="1">
    <location>
        <begin position="229"/>
        <end position="567"/>
    </location>
</feature>
<dbReference type="OrthoDB" id="1911848at2759"/>
<accession>A0A8H4TWJ0</accession>
<protein>
    <recommendedName>
        <fullName evidence="1">Protein kinase domain-containing protein</fullName>
    </recommendedName>
</protein>
<dbReference type="GO" id="GO:0004672">
    <property type="term" value="F:protein kinase activity"/>
    <property type="evidence" value="ECO:0007669"/>
    <property type="project" value="InterPro"/>
</dbReference>
<evidence type="ECO:0000313" key="2">
    <source>
        <dbReference type="EMBL" id="KAF4965406.1"/>
    </source>
</evidence>
<dbReference type="GO" id="GO:0005524">
    <property type="term" value="F:ATP binding"/>
    <property type="evidence" value="ECO:0007669"/>
    <property type="project" value="InterPro"/>
</dbReference>
<dbReference type="EMBL" id="JABEXW010000351">
    <property type="protein sequence ID" value="KAF4965406.1"/>
    <property type="molecule type" value="Genomic_DNA"/>
</dbReference>
<sequence>MSGLECVGVALAVADVVHTLTIYLVQGFSDAAGFGSDLETVRLALSTQANTFKEIKTLLFGPDGSRDQGIFSEFDTQTQLDIISILRHFRSSLESQYSLVNNKYGATTPNLGTVLDPESGFGSHHSAAVFRRLRWGFGHKSKVDKIVRELDCWNGRLVQIVKLKLISTERAARHEKLPTGRTSQPSALLEGIRKTDVPGNQDPLGLEKDLQLVNLSLDPPSLVYGVSGLQLKEERGILAYENAKDIMQPIHMSRSPSPAWGQSSAAQPSRVKRRLVDVRGKKVLLEYKDFVADEAGQPSETSHKRVSQLARILNESKPDRYRTLQCSTYYYSDERFVLVFPIPSSLNPQYMTLAQILDRYKGQPPSLDDRFVLARKLCAAVAQLHTIGWVHKSIRSDNILFFNAPAADLLTSGSTSSRPATTSPESDVFQSLYLSGWEYSRPETGLSSVRSGSEDIEENIYRHPDQWGLPTVRFNRSHDVYSLGIILLEIARWKRAITFHPSRFRNCEQARVVRDYFVQEAANTKTSGSMGHRYQEIILKCLQGTFDSPEDNGIPVIAQSDESQTTFNVDFENEAFHVQVLEVLDEIVLHL</sequence>
<comment type="caution">
    <text evidence="2">The sequence shown here is derived from an EMBL/GenBank/DDBJ whole genome shotgun (WGS) entry which is preliminary data.</text>
</comment>